<dbReference type="InterPro" id="IPR036699">
    <property type="entry name" value="YehR-like_sf"/>
</dbReference>
<dbReference type="Proteomes" id="UP001230220">
    <property type="component" value="Unassembled WGS sequence"/>
</dbReference>
<feature type="signal peptide" evidence="1">
    <location>
        <begin position="1"/>
        <end position="19"/>
    </location>
</feature>
<proteinExistence type="predicted"/>
<dbReference type="Gene3D" id="3.30.1830.10">
    <property type="entry name" value="YehR-like"/>
    <property type="match status" value="1"/>
</dbReference>
<feature type="chain" id="PRO_5047178633" evidence="1">
    <location>
        <begin position="20"/>
        <end position="151"/>
    </location>
</feature>
<name>A0ABU0DY88_9FIRM</name>
<dbReference type="SUPFAM" id="SSF160704">
    <property type="entry name" value="YehR-like"/>
    <property type="match status" value="1"/>
</dbReference>
<evidence type="ECO:0000256" key="1">
    <source>
        <dbReference type="SAM" id="SignalP"/>
    </source>
</evidence>
<dbReference type="EMBL" id="JAUSUR010000001">
    <property type="protein sequence ID" value="MDQ0359608.1"/>
    <property type="molecule type" value="Genomic_DNA"/>
</dbReference>
<accession>A0ABU0DY88</accession>
<keyword evidence="3" id="KW-1185">Reference proteome</keyword>
<dbReference type="RefSeq" id="WP_307404863.1">
    <property type="nucleotide sequence ID" value="NZ_JAUSUR010000001.1"/>
</dbReference>
<gene>
    <name evidence="2" type="ORF">J2S15_000339</name>
</gene>
<organism evidence="2 3">
    <name type="scientific">Breznakia pachnodae</name>
    <dbReference type="NCBI Taxonomy" id="265178"/>
    <lineage>
        <taxon>Bacteria</taxon>
        <taxon>Bacillati</taxon>
        <taxon>Bacillota</taxon>
        <taxon>Erysipelotrichia</taxon>
        <taxon>Erysipelotrichales</taxon>
        <taxon>Erysipelotrichaceae</taxon>
        <taxon>Breznakia</taxon>
    </lineage>
</organism>
<comment type="caution">
    <text evidence="2">The sequence shown here is derived from an EMBL/GenBank/DDBJ whole genome shotgun (WGS) entry which is preliminary data.</text>
</comment>
<evidence type="ECO:0000313" key="3">
    <source>
        <dbReference type="Proteomes" id="UP001230220"/>
    </source>
</evidence>
<dbReference type="Pfam" id="PF06998">
    <property type="entry name" value="DUF1307"/>
    <property type="match status" value="1"/>
</dbReference>
<sequence>MKRLLVLIIMSVAVISACSSSDKTTTCKMNLGDEEVIEVSITVTSDDDKVSKIVTENIVDLKKSADYTSADELEEFGKELTEAYKTVDGVTYSYEVSKTEFKDTLEVEVTDKNFDSLKTSGLLSGYVEGEDKKVSLKTVKEYLEDREMECK</sequence>
<evidence type="ECO:0000313" key="2">
    <source>
        <dbReference type="EMBL" id="MDQ0359608.1"/>
    </source>
</evidence>
<keyword evidence="1" id="KW-0732">Signal</keyword>
<protein>
    <submittedName>
        <fullName evidence="2">Uncharacterized lipoprotein YehR (DUF1307 family)</fullName>
    </submittedName>
</protein>
<reference evidence="2 3" key="1">
    <citation type="submission" date="2023-07" db="EMBL/GenBank/DDBJ databases">
        <title>Genomic Encyclopedia of Type Strains, Phase IV (KMG-IV): sequencing the most valuable type-strain genomes for metagenomic binning, comparative biology and taxonomic classification.</title>
        <authorList>
            <person name="Goeker M."/>
        </authorList>
    </citation>
    <scope>NUCLEOTIDE SEQUENCE [LARGE SCALE GENOMIC DNA]</scope>
    <source>
        <strain evidence="2 3">DSM 16784</strain>
    </source>
</reference>
<dbReference type="PROSITE" id="PS51257">
    <property type="entry name" value="PROKAR_LIPOPROTEIN"/>
    <property type="match status" value="1"/>
</dbReference>
<keyword evidence="2" id="KW-0449">Lipoprotein</keyword>
<dbReference type="InterPro" id="IPR009736">
    <property type="entry name" value="DUF1307"/>
</dbReference>